<keyword evidence="4" id="KW-1185">Reference proteome</keyword>
<dbReference type="PIRSF" id="PIRSF000390">
    <property type="entry name" value="PLP_StrS"/>
    <property type="match status" value="1"/>
</dbReference>
<dbReference type="Proteomes" id="UP000008721">
    <property type="component" value="Chromosome"/>
</dbReference>
<dbReference type="InterPro" id="IPR015424">
    <property type="entry name" value="PyrdxlP-dep_Trfase"/>
</dbReference>
<keyword evidence="2" id="KW-0663">Pyridoxal phosphate</keyword>
<dbReference type="GO" id="GO:0030170">
    <property type="term" value="F:pyridoxal phosphate binding"/>
    <property type="evidence" value="ECO:0007669"/>
    <property type="project" value="TreeGrafter"/>
</dbReference>
<proteinExistence type="inferred from homology"/>
<protein>
    <submittedName>
        <fullName evidence="3">DegT/DnrJ/EryC1/StrS aminotransferase</fullName>
    </submittedName>
</protein>
<sequence length="372" mass="41659">MSIPFYRVDVGGDEREKIDEVFDGEAPNIVEDLEAAFESYVGASYALATSHGTAALHLAMLAIDLKRGDKVICSINAYPSIPEVVRHFDAEPIFIDINPDTFTIDLDKLEAYLAENKSKKLKAVIVSHVAGQCVDLDRLYEIAKQYDVKIVEDASDALGATYNGQKIGSTGADITCFDFSPHLRHNVCNGGMLVCDDEEIMERAKSLRNHAMVIEDEGLGYIYDVVDIGSQYMMSPLDAATILVQLEKQDDNIERQRQIAEIYNERLADAPHIRLPIANEEHPYSLYIIKVDKNRDSFARELAARGIECGLHYIPLHLLSYYKSKYSLRVNDFPIALRNYQQVLSIPNYAALSDDEVEEICDAILDVASTRV</sequence>
<dbReference type="RefSeq" id="WP_013460437.1">
    <property type="nucleotide sequence ID" value="NC_014762.1"/>
</dbReference>
<dbReference type="EMBL" id="CP002355">
    <property type="protein sequence ID" value="ADR34240.1"/>
    <property type="molecule type" value="Genomic_DNA"/>
</dbReference>
<dbReference type="Gene3D" id="3.90.1150.10">
    <property type="entry name" value="Aspartate Aminotransferase, domain 1"/>
    <property type="match status" value="1"/>
</dbReference>
<dbReference type="PANTHER" id="PTHR30244">
    <property type="entry name" value="TRANSAMINASE"/>
    <property type="match status" value="1"/>
</dbReference>
<organism evidence="3 4">
    <name type="scientific">Sulfuricurvum kujiense (strain ATCC BAA-921 / DSM 16994 / JCM 11577 / YK-1)</name>
    <dbReference type="NCBI Taxonomy" id="709032"/>
    <lineage>
        <taxon>Bacteria</taxon>
        <taxon>Pseudomonadati</taxon>
        <taxon>Campylobacterota</taxon>
        <taxon>Epsilonproteobacteria</taxon>
        <taxon>Campylobacterales</taxon>
        <taxon>Sulfurimonadaceae</taxon>
        <taxon>Sulfuricurvum</taxon>
    </lineage>
</organism>
<dbReference type="eggNOG" id="COG0399">
    <property type="taxonomic scope" value="Bacteria"/>
</dbReference>
<comment type="similarity">
    <text evidence="1 2">Belongs to the DegT/DnrJ/EryC1 family.</text>
</comment>
<dbReference type="Pfam" id="PF01041">
    <property type="entry name" value="DegT_DnrJ_EryC1"/>
    <property type="match status" value="1"/>
</dbReference>
<keyword evidence="3" id="KW-0032">Aminotransferase</keyword>
<dbReference type="GO" id="GO:0000271">
    <property type="term" value="P:polysaccharide biosynthetic process"/>
    <property type="evidence" value="ECO:0007669"/>
    <property type="project" value="TreeGrafter"/>
</dbReference>
<evidence type="ECO:0000313" key="4">
    <source>
        <dbReference type="Proteomes" id="UP000008721"/>
    </source>
</evidence>
<dbReference type="PANTHER" id="PTHR30244:SF34">
    <property type="entry name" value="DTDP-4-AMINO-4,6-DIDEOXYGALACTOSE TRANSAMINASE"/>
    <property type="match status" value="1"/>
</dbReference>
<dbReference type="OrthoDB" id="5351682at2"/>
<dbReference type="KEGG" id="sku:Sulku_1579"/>
<dbReference type="AlphaFoldDB" id="E4U054"/>
<dbReference type="InterPro" id="IPR015421">
    <property type="entry name" value="PyrdxlP-dep_Trfase_major"/>
</dbReference>
<dbReference type="SUPFAM" id="SSF53383">
    <property type="entry name" value="PLP-dependent transferases"/>
    <property type="match status" value="1"/>
</dbReference>
<gene>
    <name evidence="3" type="ordered locus">Sulku_1579</name>
</gene>
<dbReference type="Gene3D" id="3.40.640.10">
    <property type="entry name" value="Type I PLP-dependent aspartate aminotransferase-like (Major domain)"/>
    <property type="match status" value="1"/>
</dbReference>
<dbReference type="InterPro" id="IPR000653">
    <property type="entry name" value="DegT/StrS_aminotransferase"/>
</dbReference>
<evidence type="ECO:0000256" key="2">
    <source>
        <dbReference type="RuleBase" id="RU004508"/>
    </source>
</evidence>
<evidence type="ECO:0000313" key="3">
    <source>
        <dbReference type="EMBL" id="ADR34240.1"/>
    </source>
</evidence>
<name>E4U054_SULKY</name>
<evidence type="ECO:0000256" key="1">
    <source>
        <dbReference type="ARBA" id="ARBA00037999"/>
    </source>
</evidence>
<keyword evidence="3" id="KW-0808">Transferase</keyword>
<reference evidence="3 4" key="1">
    <citation type="journal article" date="2012" name="Stand. Genomic Sci.">
        <title>Complete genome sequence of the sulfur compounds oxidizing chemolithoautotroph Sulfuricurvum kujiense type strain (YK-1(T)).</title>
        <authorList>
            <person name="Han C."/>
            <person name="Kotsyurbenko O."/>
            <person name="Chertkov O."/>
            <person name="Held B."/>
            <person name="Lapidus A."/>
            <person name="Nolan M."/>
            <person name="Lucas S."/>
            <person name="Hammon N."/>
            <person name="Deshpande S."/>
            <person name="Cheng J.F."/>
            <person name="Tapia R."/>
            <person name="Goodwin L.A."/>
            <person name="Pitluck S."/>
            <person name="Liolios K."/>
            <person name="Pagani I."/>
            <person name="Ivanova N."/>
            <person name="Mavromatis K."/>
            <person name="Mikhailova N."/>
            <person name="Pati A."/>
            <person name="Chen A."/>
            <person name="Palaniappan K."/>
            <person name="Land M."/>
            <person name="Hauser L."/>
            <person name="Chang Y.J."/>
            <person name="Jeffries C.D."/>
            <person name="Brambilla E.M."/>
            <person name="Rohde M."/>
            <person name="Spring S."/>
            <person name="Sikorski J."/>
            <person name="Goker M."/>
            <person name="Woyke T."/>
            <person name="Bristow J."/>
            <person name="Eisen J.A."/>
            <person name="Markowitz V."/>
            <person name="Hugenholtz P."/>
            <person name="Kyrpides N.C."/>
            <person name="Klenk H.P."/>
            <person name="Detter J.C."/>
        </authorList>
    </citation>
    <scope>NUCLEOTIDE SEQUENCE [LARGE SCALE GENOMIC DNA]</scope>
    <source>
        <strain evidence="4">ATCC BAA-921 / DSM 16994 / JCM 11577 / YK-1</strain>
    </source>
</reference>
<dbReference type="InterPro" id="IPR015422">
    <property type="entry name" value="PyrdxlP-dep_Trfase_small"/>
</dbReference>
<dbReference type="HOGENOM" id="CLU_033332_7_2_7"/>
<accession>E4U054</accession>
<dbReference type="GO" id="GO:0008483">
    <property type="term" value="F:transaminase activity"/>
    <property type="evidence" value="ECO:0007669"/>
    <property type="project" value="UniProtKB-KW"/>
</dbReference>
<dbReference type="STRING" id="709032.Sulku_1579"/>
<dbReference type="CDD" id="cd00616">
    <property type="entry name" value="AHBA_syn"/>
    <property type="match status" value="1"/>
</dbReference>